<dbReference type="RefSeq" id="XP_030854353.1">
    <property type="nucleotide sequence ID" value="XM_030998493.1"/>
</dbReference>
<sequence length="644" mass="72925">MYQQDRHSLLETIAFGRRCQCPAQRAKDQGVVSESRHSFSSSTVSDGEVANHFLSPPRGTPEDAVAERAVQRSIMEYSHFDWTKKPLAEERRMSKTEIITQSCFPRGSRFPAGPLGVPVLGYLPFLDCRRLHQSLMSLGRRYGNVFSLKIGAQTVVVLNSANVIRECLVGKATSFDGRPVWMLNKVNQGRGIANEQPTKKWQAHRKAWSKVTRSLTSYDLDMEGKISHDIDRILSVLESSQGHPIDVSKTVHMALCNIICSLCFGKSFSYDDLDFQHLLKMADKFFRYLSSASAVNFFPILWYLPLKANKAVAEGYEGIFGFVKNLVEEKQDGVGRMQDRGFIDVCLDETKSKKNCDVVKMKSKKTSADMPGRNIDRNAETTNDNKNDSISSADSHCHQPCGNGTACKEMDNDDENDVLETLDEYSRRVICEDVTYVATDMFIGGAETTHAGVMWSIAFMVLYPDIQIRVQKELDDMVGDQHLPVWSDRHHLPYTQACLQEILRLGNVIPIAIPHVTTRDVTMSNGCHLPQGTTVLSNLYACHMDPSAWESPREFRTERFLDSEGNPKRFDHFMPFSIGRRMCLGEQLARMELFLAFTHIFIKYDVSFAPNERQPCLEGRPGITHSPYRFKICAIPRKATKMER</sequence>
<dbReference type="PROSITE" id="PS00086">
    <property type="entry name" value="CYTOCHROME_P450"/>
    <property type="match status" value="1"/>
</dbReference>
<name>A0A7M7T514_STRPU</name>
<comment type="similarity">
    <text evidence="1 5">Belongs to the cytochrome P450 family.</text>
</comment>
<dbReference type="PANTHER" id="PTHR24300">
    <property type="entry name" value="CYTOCHROME P450 508A4-RELATED"/>
    <property type="match status" value="1"/>
</dbReference>
<evidence type="ECO:0000256" key="1">
    <source>
        <dbReference type="ARBA" id="ARBA00010617"/>
    </source>
</evidence>
<organism evidence="7 8">
    <name type="scientific">Strongylocentrotus purpuratus</name>
    <name type="common">Purple sea urchin</name>
    <dbReference type="NCBI Taxonomy" id="7668"/>
    <lineage>
        <taxon>Eukaryota</taxon>
        <taxon>Metazoa</taxon>
        <taxon>Echinodermata</taxon>
        <taxon>Eleutherozoa</taxon>
        <taxon>Echinozoa</taxon>
        <taxon>Echinoidea</taxon>
        <taxon>Euechinoidea</taxon>
        <taxon>Echinacea</taxon>
        <taxon>Camarodonta</taxon>
        <taxon>Echinidea</taxon>
        <taxon>Strongylocentrotidae</taxon>
        <taxon>Strongylocentrotus</taxon>
    </lineage>
</organism>
<evidence type="ECO:0000256" key="5">
    <source>
        <dbReference type="RuleBase" id="RU000461"/>
    </source>
</evidence>
<evidence type="ECO:0000313" key="8">
    <source>
        <dbReference type="Proteomes" id="UP000007110"/>
    </source>
</evidence>
<dbReference type="OMA" id="RCNVIPC"/>
<evidence type="ECO:0000256" key="4">
    <source>
        <dbReference type="PIRSR" id="PIRSR602401-1"/>
    </source>
</evidence>
<dbReference type="GeneID" id="591028"/>
<dbReference type="GO" id="GO:0020037">
    <property type="term" value="F:heme binding"/>
    <property type="evidence" value="ECO:0000318"/>
    <property type="project" value="GO_Central"/>
</dbReference>
<dbReference type="Pfam" id="PF00067">
    <property type="entry name" value="p450"/>
    <property type="match status" value="2"/>
</dbReference>
<evidence type="ECO:0000256" key="6">
    <source>
        <dbReference type="SAM" id="MobiDB-lite"/>
    </source>
</evidence>
<comment type="cofactor">
    <cofactor evidence="4">
        <name>heme</name>
        <dbReference type="ChEBI" id="CHEBI:30413"/>
    </cofactor>
</comment>
<reference evidence="7" key="2">
    <citation type="submission" date="2021-01" db="UniProtKB">
        <authorList>
            <consortium name="EnsemblMetazoa"/>
        </authorList>
    </citation>
    <scope>IDENTIFICATION</scope>
</reference>
<dbReference type="AlphaFoldDB" id="A0A7M7T514"/>
<evidence type="ECO:0000256" key="3">
    <source>
        <dbReference type="ARBA" id="ARBA00023004"/>
    </source>
</evidence>
<reference evidence="8" key="1">
    <citation type="submission" date="2015-02" db="EMBL/GenBank/DDBJ databases">
        <title>Genome sequencing for Strongylocentrotus purpuratus.</title>
        <authorList>
            <person name="Murali S."/>
            <person name="Liu Y."/>
            <person name="Vee V."/>
            <person name="English A."/>
            <person name="Wang M."/>
            <person name="Skinner E."/>
            <person name="Han Y."/>
            <person name="Muzny D.M."/>
            <person name="Worley K.C."/>
            <person name="Gibbs R.A."/>
        </authorList>
    </citation>
    <scope>NUCLEOTIDE SEQUENCE</scope>
</reference>
<proteinExistence type="inferred from homology"/>
<keyword evidence="8" id="KW-1185">Reference proteome</keyword>
<keyword evidence="3 4" id="KW-0408">Iron</keyword>
<dbReference type="PRINTS" id="PR00463">
    <property type="entry name" value="EP450I"/>
</dbReference>
<evidence type="ECO:0000313" key="7">
    <source>
        <dbReference type="EnsemblMetazoa" id="XP_030854353"/>
    </source>
</evidence>
<dbReference type="InterPro" id="IPR001128">
    <property type="entry name" value="Cyt_P450"/>
</dbReference>
<dbReference type="InterPro" id="IPR050182">
    <property type="entry name" value="Cytochrome_P450_fam2"/>
</dbReference>
<evidence type="ECO:0000256" key="2">
    <source>
        <dbReference type="ARBA" id="ARBA00022723"/>
    </source>
</evidence>
<dbReference type="GO" id="GO:0016712">
    <property type="term" value="F:oxidoreductase activity, acting on paired donors, with incorporation or reduction of molecular oxygen, reduced flavin or flavoprotein as one donor, and incorporation of one atom of oxygen"/>
    <property type="evidence" value="ECO:0000318"/>
    <property type="project" value="GO_Central"/>
</dbReference>
<dbReference type="Gene3D" id="1.10.630.10">
    <property type="entry name" value="Cytochrome P450"/>
    <property type="match status" value="1"/>
</dbReference>
<feature type="compositionally biased region" description="Basic and acidic residues" evidence="6">
    <location>
        <begin position="374"/>
        <end position="387"/>
    </location>
</feature>
<keyword evidence="5" id="KW-0503">Monooxygenase</keyword>
<keyword evidence="2 4" id="KW-0479">Metal-binding</keyword>
<dbReference type="InParanoid" id="A0A7M7T514"/>
<dbReference type="KEGG" id="spu:591028"/>
<keyword evidence="5" id="KW-0560">Oxidoreductase</keyword>
<feature type="region of interest" description="Disordered" evidence="6">
    <location>
        <begin position="367"/>
        <end position="397"/>
    </location>
</feature>
<dbReference type="InterPro" id="IPR017972">
    <property type="entry name" value="Cyt_P450_CS"/>
</dbReference>
<dbReference type="Proteomes" id="UP000007110">
    <property type="component" value="Unassembled WGS sequence"/>
</dbReference>
<accession>A0A7M7T514</accession>
<protein>
    <submittedName>
        <fullName evidence="7">Uncharacterized protein</fullName>
    </submittedName>
</protein>
<dbReference type="InterPro" id="IPR036396">
    <property type="entry name" value="Cyt_P450_sf"/>
</dbReference>
<dbReference type="PANTHER" id="PTHR24300:SF417">
    <property type="entry name" value="CYTOCHROME P450 508B1-RELATED"/>
    <property type="match status" value="1"/>
</dbReference>
<dbReference type="OrthoDB" id="1844152at2759"/>
<feature type="binding site" description="axial binding residue" evidence="4">
    <location>
        <position position="583"/>
    </location>
    <ligand>
        <name>heme</name>
        <dbReference type="ChEBI" id="CHEBI:30413"/>
    </ligand>
    <ligandPart>
        <name>Fe</name>
        <dbReference type="ChEBI" id="CHEBI:18248"/>
    </ligandPart>
</feature>
<dbReference type="GO" id="GO:0005506">
    <property type="term" value="F:iron ion binding"/>
    <property type="evidence" value="ECO:0007669"/>
    <property type="project" value="InterPro"/>
</dbReference>
<dbReference type="SUPFAM" id="SSF48264">
    <property type="entry name" value="Cytochrome P450"/>
    <property type="match status" value="1"/>
</dbReference>
<keyword evidence="4 5" id="KW-0349">Heme</keyword>
<dbReference type="InterPro" id="IPR002401">
    <property type="entry name" value="Cyt_P450_E_grp-I"/>
</dbReference>
<dbReference type="EnsemblMetazoa" id="XM_030998493">
    <property type="protein sequence ID" value="XP_030854353"/>
    <property type="gene ID" value="LOC591028"/>
</dbReference>
<feature type="region of interest" description="Disordered" evidence="6">
    <location>
        <begin position="30"/>
        <end position="63"/>
    </location>
</feature>
<dbReference type="PRINTS" id="PR00385">
    <property type="entry name" value="P450"/>
</dbReference>